<dbReference type="AlphaFoldDB" id="A0AAE0WJI3"/>
<comment type="caution">
    <text evidence="3">The sequence shown here is derived from an EMBL/GenBank/DDBJ whole genome shotgun (WGS) entry which is preliminary data.</text>
</comment>
<organism evidence="3 4">
    <name type="scientific">Recurvomyces mirabilis</name>
    <dbReference type="NCBI Taxonomy" id="574656"/>
    <lineage>
        <taxon>Eukaryota</taxon>
        <taxon>Fungi</taxon>
        <taxon>Dikarya</taxon>
        <taxon>Ascomycota</taxon>
        <taxon>Pezizomycotina</taxon>
        <taxon>Dothideomycetes</taxon>
        <taxon>Dothideomycetidae</taxon>
        <taxon>Mycosphaerellales</taxon>
        <taxon>Teratosphaeriaceae</taxon>
        <taxon>Recurvomyces</taxon>
    </lineage>
</organism>
<dbReference type="PANTHER" id="PTHR43037:SF4">
    <property type="entry name" value="PEPTIDASE S9 PROLYL OLIGOPEPTIDASE CATALYTIC DOMAIN-CONTAINING PROTEIN"/>
    <property type="match status" value="1"/>
</dbReference>
<reference evidence="3" key="1">
    <citation type="submission" date="2023-07" db="EMBL/GenBank/DDBJ databases">
        <title>Black Yeasts Isolated from many extreme environments.</title>
        <authorList>
            <person name="Coleine C."/>
            <person name="Stajich J.E."/>
            <person name="Selbmann L."/>
        </authorList>
    </citation>
    <scope>NUCLEOTIDE SEQUENCE</scope>
    <source>
        <strain evidence="3">CCFEE 5485</strain>
    </source>
</reference>
<gene>
    <name evidence="3" type="ORF">LTR78_007222</name>
</gene>
<dbReference type="PANTHER" id="PTHR43037">
    <property type="entry name" value="UNNAMED PRODUCT-RELATED"/>
    <property type="match status" value="1"/>
</dbReference>
<dbReference type="InterPro" id="IPR050955">
    <property type="entry name" value="Plant_Biomass_Hydrol_Est"/>
</dbReference>
<dbReference type="EMBL" id="JAUTXT010000029">
    <property type="protein sequence ID" value="KAK3672869.1"/>
    <property type="molecule type" value="Genomic_DNA"/>
</dbReference>
<dbReference type="InterPro" id="IPR001375">
    <property type="entry name" value="Peptidase_S9_cat"/>
</dbReference>
<proteinExistence type="predicted"/>
<dbReference type="GO" id="GO:0006508">
    <property type="term" value="P:proteolysis"/>
    <property type="evidence" value="ECO:0007669"/>
    <property type="project" value="InterPro"/>
</dbReference>
<dbReference type="GO" id="GO:0008236">
    <property type="term" value="F:serine-type peptidase activity"/>
    <property type="evidence" value="ECO:0007669"/>
    <property type="project" value="InterPro"/>
</dbReference>
<name>A0AAE0WJI3_9PEZI</name>
<dbReference type="InterPro" id="IPR029058">
    <property type="entry name" value="AB_hydrolase_fold"/>
</dbReference>
<accession>A0AAE0WJI3</accession>
<dbReference type="Gene3D" id="3.40.50.1820">
    <property type="entry name" value="alpha/beta hydrolase"/>
    <property type="match status" value="1"/>
</dbReference>
<feature type="domain" description="Peptidase S9 prolyl oligopeptidase catalytic" evidence="2">
    <location>
        <begin position="383"/>
        <end position="542"/>
    </location>
</feature>
<evidence type="ECO:0000313" key="3">
    <source>
        <dbReference type="EMBL" id="KAK3672869.1"/>
    </source>
</evidence>
<dbReference type="SUPFAM" id="SSF53474">
    <property type="entry name" value="alpha/beta-Hydrolases"/>
    <property type="match status" value="1"/>
</dbReference>
<evidence type="ECO:0000256" key="1">
    <source>
        <dbReference type="ARBA" id="ARBA00022729"/>
    </source>
</evidence>
<evidence type="ECO:0000259" key="2">
    <source>
        <dbReference type="Pfam" id="PF00326"/>
    </source>
</evidence>
<dbReference type="Pfam" id="PF00326">
    <property type="entry name" value="Peptidase_S9"/>
    <property type="match status" value="1"/>
</dbReference>
<evidence type="ECO:0000313" key="4">
    <source>
        <dbReference type="Proteomes" id="UP001274830"/>
    </source>
</evidence>
<keyword evidence="1" id="KW-0732">Signal</keyword>
<dbReference type="Proteomes" id="UP001274830">
    <property type="component" value="Unassembled WGS sequence"/>
</dbReference>
<keyword evidence="4" id="KW-1185">Reference proteome</keyword>
<protein>
    <recommendedName>
        <fullName evidence="2">Peptidase S9 prolyl oligopeptidase catalytic domain-containing protein</fullName>
    </recommendedName>
</protein>
<sequence>MSWYILGPFQIGTREAVWGADPLELFGGFRALEYDPEATFKSSLAFNATTTWSRTSIEFPYPPPTQQATAELDVDFPDVEWDSLQDVYGWPALQWQAWARGTLNVRLQGAITLALQTEHVIEVWVDDQHYYGGDFYGYGKVATTLHLEPGSHRIDVRLIRDVRSEGTVGRPSLGVMLRVQALGPLLNAVKADTSNPHQGVLMPDIVGGDYGQFTSSYASVKLRNDGHEDATIVSLEATHNQCETELVSKDSIVVIPGQTRPLAFRVACISPITGRGATTILVKYTTPDSHITRTVYLSTWPLTRERHEAQKITFMHPGGMVSYAVLRPPSANAHCTPGMKKAPVMLVLHGAGLEADDEKVRKALDDLPDLCAWVLFPTGVTTWSSDDWHTWGLADVEAAIAAIPTWIENNEWEGVGVDTDRWLVTGHSNGGQGAWYIVTHRPDNVVAAAPLSGYSSIQNYVPYTMWRPSDPGKVAVIQGALLSYQHELLLENAKDIPILQQHGSEDDNVPVYHSRLLNWLLESAAGVASDYHEMPGRPHWWSGVFVTEPLKHFLRSNLNTGGPEIEGESIPINRRDFAVVSAGNGDMGSKNGVKILQLKAPGRLGKVHITHDPLTQACVFEVSNVAVFHLPAQFAECSLYVNSQEVPLEIVTQSDESAELTLAYENGTWTQTTADGFPLPPRQGRQQGTIDSLLRTRGAFQIVHASPTARKIALQVSRNLCQYFGADTIISSDHSHATTSTTANIITIALGQELPKDESSLDLPISVENNRIQIRDITNGLQAYPMTPDLGAIWLRPLPDERLELVIWGAEEKGLEIAARLAPLVTGSGVPDFVIVNHKMLFQGLEGVLALGYFDGWWNVSRNSYFT</sequence>